<dbReference type="GO" id="GO:0004497">
    <property type="term" value="F:monooxygenase activity"/>
    <property type="evidence" value="ECO:0007669"/>
    <property type="project" value="InterPro"/>
</dbReference>
<comment type="caution">
    <text evidence="2">The sequence shown here is derived from an EMBL/GenBank/DDBJ whole genome shotgun (WGS) entry which is preliminary data.</text>
</comment>
<evidence type="ECO:0000256" key="1">
    <source>
        <dbReference type="ARBA" id="ARBA00010617"/>
    </source>
</evidence>
<sequence>MLTYGRRNCVGESLARMELYLFITALVQRLQLLPPEGKTLNINEIDGVLGLTHKPKPFEIRAILR</sequence>
<accession>A0AAE0W097</accession>
<name>A0AAE0W097_9BIVA</name>
<comment type="similarity">
    <text evidence="1">Belongs to the cytochrome P450 family.</text>
</comment>
<dbReference type="GO" id="GO:0005506">
    <property type="term" value="F:iron ion binding"/>
    <property type="evidence" value="ECO:0007669"/>
    <property type="project" value="InterPro"/>
</dbReference>
<reference evidence="2" key="2">
    <citation type="journal article" date="2021" name="Genome Biol. Evol.">
        <title>Developing a high-quality reference genome for a parasitic bivalve with doubly uniparental inheritance (Bivalvia: Unionida).</title>
        <authorList>
            <person name="Smith C.H."/>
        </authorList>
    </citation>
    <scope>NUCLEOTIDE SEQUENCE</scope>
    <source>
        <strain evidence="2">CHS0354</strain>
        <tissue evidence="2">Mantle</tissue>
    </source>
</reference>
<dbReference type="Gene3D" id="1.10.630.10">
    <property type="entry name" value="Cytochrome P450"/>
    <property type="match status" value="1"/>
</dbReference>
<dbReference type="SUPFAM" id="SSF48264">
    <property type="entry name" value="Cytochrome P450"/>
    <property type="match status" value="1"/>
</dbReference>
<organism evidence="2 3">
    <name type="scientific">Potamilus streckersoni</name>
    <dbReference type="NCBI Taxonomy" id="2493646"/>
    <lineage>
        <taxon>Eukaryota</taxon>
        <taxon>Metazoa</taxon>
        <taxon>Spiralia</taxon>
        <taxon>Lophotrochozoa</taxon>
        <taxon>Mollusca</taxon>
        <taxon>Bivalvia</taxon>
        <taxon>Autobranchia</taxon>
        <taxon>Heteroconchia</taxon>
        <taxon>Palaeoheterodonta</taxon>
        <taxon>Unionida</taxon>
        <taxon>Unionoidea</taxon>
        <taxon>Unionidae</taxon>
        <taxon>Ambleminae</taxon>
        <taxon>Lampsilini</taxon>
        <taxon>Potamilus</taxon>
    </lineage>
</organism>
<dbReference type="EMBL" id="JAEAOA010002167">
    <property type="protein sequence ID" value="KAK3596384.1"/>
    <property type="molecule type" value="Genomic_DNA"/>
</dbReference>
<dbReference type="Pfam" id="PF00067">
    <property type="entry name" value="p450"/>
    <property type="match status" value="1"/>
</dbReference>
<dbReference type="GO" id="GO:0020037">
    <property type="term" value="F:heme binding"/>
    <property type="evidence" value="ECO:0007669"/>
    <property type="project" value="InterPro"/>
</dbReference>
<dbReference type="InterPro" id="IPR001128">
    <property type="entry name" value="Cyt_P450"/>
</dbReference>
<dbReference type="Proteomes" id="UP001195483">
    <property type="component" value="Unassembled WGS sequence"/>
</dbReference>
<evidence type="ECO:0000313" key="2">
    <source>
        <dbReference type="EMBL" id="KAK3596384.1"/>
    </source>
</evidence>
<reference evidence="2" key="1">
    <citation type="journal article" date="2021" name="Genome Biol. Evol.">
        <title>A High-Quality Reference Genome for a Parasitic Bivalve with Doubly Uniparental Inheritance (Bivalvia: Unionida).</title>
        <authorList>
            <person name="Smith C.H."/>
        </authorList>
    </citation>
    <scope>NUCLEOTIDE SEQUENCE</scope>
    <source>
        <strain evidence="2">CHS0354</strain>
    </source>
</reference>
<dbReference type="GO" id="GO:0016705">
    <property type="term" value="F:oxidoreductase activity, acting on paired donors, with incorporation or reduction of molecular oxygen"/>
    <property type="evidence" value="ECO:0007669"/>
    <property type="project" value="InterPro"/>
</dbReference>
<gene>
    <name evidence="2" type="ORF">CHS0354_036934</name>
</gene>
<reference evidence="2" key="3">
    <citation type="submission" date="2023-05" db="EMBL/GenBank/DDBJ databases">
        <authorList>
            <person name="Smith C.H."/>
        </authorList>
    </citation>
    <scope>NUCLEOTIDE SEQUENCE</scope>
    <source>
        <strain evidence="2">CHS0354</strain>
        <tissue evidence="2">Mantle</tissue>
    </source>
</reference>
<evidence type="ECO:0008006" key="4">
    <source>
        <dbReference type="Google" id="ProtNLM"/>
    </source>
</evidence>
<evidence type="ECO:0000313" key="3">
    <source>
        <dbReference type="Proteomes" id="UP001195483"/>
    </source>
</evidence>
<keyword evidence="3" id="KW-1185">Reference proteome</keyword>
<dbReference type="AlphaFoldDB" id="A0AAE0W097"/>
<dbReference type="InterPro" id="IPR036396">
    <property type="entry name" value="Cyt_P450_sf"/>
</dbReference>
<protein>
    <recommendedName>
        <fullName evidence="4">Cytochrome P450</fullName>
    </recommendedName>
</protein>
<proteinExistence type="inferred from homology"/>